<evidence type="ECO:0000256" key="4">
    <source>
        <dbReference type="ARBA" id="ARBA00022679"/>
    </source>
</evidence>
<evidence type="ECO:0000259" key="20">
    <source>
        <dbReference type="PROSITE" id="PS50011"/>
    </source>
</evidence>
<evidence type="ECO:0000313" key="22">
    <source>
        <dbReference type="EMBL" id="RNA40231.1"/>
    </source>
</evidence>
<dbReference type="Proteomes" id="UP000276133">
    <property type="component" value="Unassembled WGS sequence"/>
</dbReference>
<dbReference type="InterPro" id="IPR001245">
    <property type="entry name" value="Ser-Thr/Tyr_kinase_cat_dom"/>
</dbReference>
<keyword evidence="6 19" id="KW-0732">Signal</keyword>
<reference evidence="22 23" key="1">
    <citation type="journal article" date="2018" name="Sci. Rep.">
        <title>Genomic signatures of local adaptation to the degree of environmental predictability in rotifers.</title>
        <authorList>
            <person name="Franch-Gras L."/>
            <person name="Hahn C."/>
            <person name="Garcia-Roger E.M."/>
            <person name="Carmona M.J."/>
            <person name="Serra M."/>
            <person name="Gomez A."/>
        </authorList>
    </citation>
    <scope>NUCLEOTIDE SEQUENCE [LARGE SCALE GENOMIC DNA]</scope>
    <source>
        <strain evidence="22">HYR1</strain>
    </source>
</reference>
<keyword evidence="9" id="KW-0418">Kinase</keyword>
<keyword evidence="5" id="KW-0812">Transmembrane</keyword>
<evidence type="ECO:0000256" key="14">
    <source>
        <dbReference type="ARBA" id="ARBA00023157"/>
    </source>
</evidence>
<sequence length="830" mass="94370">MYMLNILLILLGHSQQALFRFVPAKSDTAYSSVQNNLLNQKQLDCRLFESDLIECFAYNLFLRNSNKFRNLDPENVLIRPILTRQFSNQSVARGDNATFTCQTQMDSFPMFLFYKLSKDIMTKYSDQKYDISSLLDQNALALQKKDSFSDYMTIDDRFKLERRQHIEDSNKDSFSDLETVNLKILKTNPTDQGYYLCIVANSPKSFRVTYGFLNVTDSADFEHKISLVEKNLQSFFDQNKYSITVGFFAVLLLVLAITMSVCMCHINSKSKDRKMIVDNTMGSMKKNFLYVSMPDNGSQTTNSTLNNRLGSLDQDVMSNNSDTQLIPEEDPEWEFPREKLKLSNLIDEGAFGRVFKAEAYGILPGRYRSCVAVKTLKEKSSKMELSNFIKELEIMKSVGRHENILSLLGCCTKNGPVYAIVEYAKLGNLKNYLRSQRPTEFLASDSDETELEGSAAQLATDVLKLYSSINKHKVNKSDKFSTFGYAKDKNKFSTDSELDLIIELVKFCCQISNGMRYLHSKKVCHRDLAARNILLDENKVAKIADFGFARDLQQNYYYTRSSESPIPVKWMAPESLLDRKVYPNSDIWSFGVLMWEVFTLGGSPYPTVPIEKLFDYLKEGNRMSRPELCDEEMYDLMLDCWNISSELRPSFAVINERLEVLLAKYENKRQENNFAELEKLFDKNTFGQLTLNSSQKKLLTTNLTINPLAGPVEPLLSNSSSVLTMLNSNRNSSLSNSHKLAMSLHSKRVVRNSESEDSQYFSGADSSLVYTDSSNYSNECSSVYSNYTMPISVFSEASKMAASLGQAPPSPPPPKSFSKLLNLASAAYQL</sequence>
<organism evidence="22 23">
    <name type="scientific">Brachionus plicatilis</name>
    <name type="common">Marine rotifer</name>
    <name type="synonym">Brachionus muelleri</name>
    <dbReference type="NCBI Taxonomy" id="10195"/>
    <lineage>
        <taxon>Eukaryota</taxon>
        <taxon>Metazoa</taxon>
        <taxon>Spiralia</taxon>
        <taxon>Gnathifera</taxon>
        <taxon>Rotifera</taxon>
        <taxon>Eurotatoria</taxon>
        <taxon>Monogononta</taxon>
        <taxon>Pseudotrocha</taxon>
        <taxon>Ploima</taxon>
        <taxon>Brachionidae</taxon>
        <taxon>Brachionus</taxon>
    </lineage>
</organism>
<keyword evidence="11" id="KW-1133">Transmembrane helix</keyword>
<evidence type="ECO:0000256" key="1">
    <source>
        <dbReference type="ARBA" id="ARBA00004167"/>
    </source>
</evidence>
<evidence type="ECO:0000256" key="12">
    <source>
        <dbReference type="ARBA" id="ARBA00023136"/>
    </source>
</evidence>
<evidence type="ECO:0000259" key="21">
    <source>
        <dbReference type="PROSITE" id="PS50835"/>
    </source>
</evidence>
<keyword evidence="17" id="KW-0393">Immunoglobulin domain</keyword>
<protein>
    <recommendedName>
        <fullName evidence="2">receptor protein-tyrosine kinase</fullName>
        <ecNumber evidence="2">2.7.10.1</ecNumber>
    </recommendedName>
</protein>
<dbReference type="PROSITE" id="PS50835">
    <property type="entry name" value="IG_LIKE"/>
    <property type="match status" value="1"/>
</dbReference>
<dbReference type="SUPFAM" id="SSF48726">
    <property type="entry name" value="Immunoglobulin"/>
    <property type="match status" value="1"/>
</dbReference>
<keyword evidence="16" id="KW-0325">Glycoprotein</keyword>
<dbReference type="GO" id="GO:0007169">
    <property type="term" value="P:cell surface receptor protein tyrosine kinase signaling pathway"/>
    <property type="evidence" value="ECO:0007669"/>
    <property type="project" value="TreeGrafter"/>
</dbReference>
<keyword evidence="23" id="KW-1185">Reference proteome</keyword>
<dbReference type="Pfam" id="PF07714">
    <property type="entry name" value="PK_Tyr_Ser-Thr"/>
    <property type="match status" value="1"/>
</dbReference>
<name>A0A3M7SWN4_BRAPC</name>
<dbReference type="SMART" id="SM00219">
    <property type="entry name" value="TyrKc"/>
    <property type="match status" value="1"/>
</dbReference>
<dbReference type="GO" id="GO:0004714">
    <property type="term" value="F:transmembrane receptor protein tyrosine kinase activity"/>
    <property type="evidence" value="ECO:0007669"/>
    <property type="project" value="UniProtKB-EC"/>
</dbReference>
<evidence type="ECO:0000256" key="11">
    <source>
        <dbReference type="ARBA" id="ARBA00022989"/>
    </source>
</evidence>
<evidence type="ECO:0000256" key="8">
    <source>
        <dbReference type="ARBA" id="ARBA00022741"/>
    </source>
</evidence>
<dbReference type="EC" id="2.7.10.1" evidence="2"/>
<dbReference type="GO" id="GO:0005886">
    <property type="term" value="C:plasma membrane"/>
    <property type="evidence" value="ECO:0007669"/>
    <property type="project" value="TreeGrafter"/>
</dbReference>
<dbReference type="Gene3D" id="2.60.40.10">
    <property type="entry name" value="Immunoglobulins"/>
    <property type="match status" value="1"/>
</dbReference>
<dbReference type="FunFam" id="3.30.200.20:FF:000593">
    <property type="entry name" value="Predicted protein"/>
    <property type="match status" value="1"/>
</dbReference>
<accession>A0A3M7SWN4</accession>
<dbReference type="Gene3D" id="1.10.510.10">
    <property type="entry name" value="Transferase(Phosphotransferase) domain 1"/>
    <property type="match status" value="1"/>
</dbReference>
<keyword evidence="3" id="KW-0597">Phosphoprotein</keyword>
<keyword evidence="14" id="KW-1015">Disulfide bond</keyword>
<comment type="function">
    <text evidence="18">Receptor for basic fibroblast growth factor.</text>
</comment>
<dbReference type="PROSITE" id="PS00109">
    <property type="entry name" value="PROTEIN_KINASE_TYR"/>
    <property type="match status" value="1"/>
</dbReference>
<evidence type="ECO:0000256" key="17">
    <source>
        <dbReference type="ARBA" id="ARBA00023319"/>
    </source>
</evidence>
<evidence type="ECO:0000256" key="7">
    <source>
        <dbReference type="ARBA" id="ARBA00022737"/>
    </source>
</evidence>
<keyword evidence="15 22" id="KW-0675">Receptor</keyword>
<evidence type="ECO:0000256" key="5">
    <source>
        <dbReference type="ARBA" id="ARBA00022692"/>
    </source>
</evidence>
<dbReference type="InterPro" id="IPR003599">
    <property type="entry name" value="Ig_sub"/>
</dbReference>
<dbReference type="GO" id="GO:0043235">
    <property type="term" value="C:receptor complex"/>
    <property type="evidence" value="ECO:0007669"/>
    <property type="project" value="TreeGrafter"/>
</dbReference>
<dbReference type="OrthoDB" id="5984265at2759"/>
<comment type="caution">
    <text evidence="22">The sequence shown here is derived from an EMBL/GenBank/DDBJ whole genome shotgun (WGS) entry which is preliminary data.</text>
</comment>
<keyword evidence="4" id="KW-0808">Transferase</keyword>
<dbReference type="PANTHER" id="PTHR24416">
    <property type="entry name" value="TYROSINE-PROTEIN KINASE RECEPTOR"/>
    <property type="match status" value="1"/>
</dbReference>
<keyword evidence="8" id="KW-0547">Nucleotide-binding</keyword>
<dbReference type="InterPro" id="IPR007110">
    <property type="entry name" value="Ig-like_dom"/>
</dbReference>
<evidence type="ECO:0000256" key="6">
    <source>
        <dbReference type="ARBA" id="ARBA00022729"/>
    </source>
</evidence>
<keyword evidence="10" id="KW-0067">ATP-binding</keyword>
<dbReference type="STRING" id="10195.A0A3M7SWN4"/>
<dbReference type="InterPro" id="IPR011009">
    <property type="entry name" value="Kinase-like_dom_sf"/>
</dbReference>
<dbReference type="SUPFAM" id="SSF56112">
    <property type="entry name" value="Protein kinase-like (PK-like)"/>
    <property type="match status" value="1"/>
</dbReference>
<dbReference type="EMBL" id="REGN01000657">
    <property type="protein sequence ID" value="RNA40231.1"/>
    <property type="molecule type" value="Genomic_DNA"/>
</dbReference>
<dbReference type="GO" id="GO:0005524">
    <property type="term" value="F:ATP binding"/>
    <property type="evidence" value="ECO:0007669"/>
    <property type="project" value="UniProtKB-KW"/>
</dbReference>
<proteinExistence type="predicted"/>
<dbReference type="InterPro" id="IPR020635">
    <property type="entry name" value="Tyr_kinase_cat_dom"/>
</dbReference>
<evidence type="ECO:0000256" key="2">
    <source>
        <dbReference type="ARBA" id="ARBA00011902"/>
    </source>
</evidence>
<evidence type="ECO:0000313" key="23">
    <source>
        <dbReference type="Proteomes" id="UP000276133"/>
    </source>
</evidence>
<gene>
    <name evidence="22" type="ORF">BpHYR1_016374</name>
</gene>
<dbReference type="InterPro" id="IPR036179">
    <property type="entry name" value="Ig-like_dom_sf"/>
</dbReference>
<feature type="signal peptide" evidence="19">
    <location>
        <begin position="1"/>
        <end position="19"/>
    </location>
</feature>
<evidence type="ECO:0000256" key="15">
    <source>
        <dbReference type="ARBA" id="ARBA00023170"/>
    </source>
</evidence>
<evidence type="ECO:0000256" key="10">
    <source>
        <dbReference type="ARBA" id="ARBA00022840"/>
    </source>
</evidence>
<evidence type="ECO:0000256" key="3">
    <source>
        <dbReference type="ARBA" id="ARBA00022553"/>
    </source>
</evidence>
<keyword evidence="12" id="KW-0472">Membrane</keyword>
<evidence type="ECO:0000256" key="9">
    <source>
        <dbReference type="ARBA" id="ARBA00022777"/>
    </source>
</evidence>
<dbReference type="InterPro" id="IPR008266">
    <property type="entry name" value="Tyr_kinase_AS"/>
</dbReference>
<dbReference type="InterPro" id="IPR000719">
    <property type="entry name" value="Prot_kinase_dom"/>
</dbReference>
<dbReference type="InterPro" id="IPR050122">
    <property type="entry name" value="RTK"/>
</dbReference>
<feature type="chain" id="PRO_5018025553" description="receptor protein-tyrosine kinase" evidence="19">
    <location>
        <begin position="20"/>
        <end position="830"/>
    </location>
</feature>
<dbReference type="Gene3D" id="3.30.200.20">
    <property type="entry name" value="Phosphorylase Kinase, domain 1"/>
    <property type="match status" value="1"/>
</dbReference>
<comment type="subcellular location">
    <subcellularLocation>
        <location evidence="1">Membrane</location>
        <topology evidence="1">Single-pass membrane protein</topology>
    </subcellularLocation>
</comment>
<dbReference type="SMART" id="SM00409">
    <property type="entry name" value="IG"/>
    <property type="match status" value="1"/>
</dbReference>
<dbReference type="PANTHER" id="PTHR24416:SF611">
    <property type="entry name" value="TYROSINE-PROTEIN KINASE TRANSMEMBRANE RECEPTOR ROR"/>
    <property type="match status" value="1"/>
</dbReference>
<dbReference type="InterPro" id="IPR013783">
    <property type="entry name" value="Ig-like_fold"/>
</dbReference>
<evidence type="ECO:0000256" key="16">
    <source>
        <dbReference type="ARBA" id="ARBA00023180"/>
    </source>
</evidence>
<keyword evidence="13" id="KW-0829">Tyrosine-protein kinase</keyword>
<dbReference type="AlphaFoldDB" id="A0A3M7SWN4"/>
<dbReference type="PROSITE" id="PS50011">
    <property type="entry name" value="PROTEIN_KINASE_DOM"/>
    <property type="match status" value="1"/>
</dbReference>
<evidence type="ECO:0000256" key="19">
    <source>
        <dbReference type="SAM" id="SignalP"/>
    </source>
</evidence>
<evidence type="ECO:0000256" key="13">
    <source>
        <dbReference type="ARBA" id="ARBA00023137"/>
    </source>
</evidence>
<keyword evidence="7" id="KW-0677">Repeat</keyword>
<feature type="domain" description="Protein kinase" evidence="20">
    <location>
        <begin position="340"/>
        <end position="662"/>
    </location>
</feature>
<evidence type="ECO:0000256" key="18">
    <source>
        <dbReference type="ARBA" id="ARBA00056965"/>
    </source>
</evidence>
<feature type="domain" description="Ig-like" evidence="21">
    <location>
        <begin position="80"/>
        <end position="209"/>
    </location>
</feature>
<dbReference type="FunFam" id="1.10.510.10:FF:000554">
    <property type="entry name" value="Predicted protein"/>
    <property type="match status" value="1"/>
</dbReference>